<dbReference type="InterPro" id="IPR046848">
    <property type="entry name" value="E_motif"/>
</dbReference>
<evidence type="ECO:0000313" key="4">
    <source>
        <dbReference type="EMBL" id="KAK9271273.1"/>
    </source>
</evidence>
<keyword evidence="3" id="KW-0472">Membrane</keyword>
<comment type="caution">
    <text evidence="4">The sequence shown here is derived from an EMBL/GenBank/DDBJ whole genome shotgun (WGS) entry which is preliminary data.</text>
</comment>
<dbReference type="NCBIfam" id="TIGR00756">
    <property type="entry name" value="PPR"/>
    <property type="match status" value="4"/>
</dbReference>
<keyword evidence="1" id="KW-0677">Repeat</keyword>
<keyword evidence="3" id="KW-0812">Transmembrane</keyword>
<dbReference type="Pfam" id="PF01535">
    <property type="entry name" value="PPR"/>
    <property type="match status" value="4"/>
</dbReference>
<dbReference type="PROSITE" id="PS51375">
    <property type="entry name" value="PPR"/>
    <property type="match status" value="5"/>
</dbReference>
<keyword evidence="3" id="KW-1133">Transmembrane helix</keyword>
<dbReference type="EMBL" id="JBBPBK010000014">
    <property type="protein sequence ID" value="KAK9271273.1"/>
    <property type="molecule type" value="Genomic_DNA"/>
</dbReference>
<dbReference type="Pfam" id="PF20431">
    <property type="entry name" value="E_motif"/>
    <property type="match status" value="1"/>
</dbReference>
<sequence>MPERDVVSWNSMISGCASYGFFGYALGIFLNMQNAGVRPSEFTFSILTSFVSSAHHGKQIHGNMIRGGMNFKNTVIWNSLIDMYGKLGLVDYSLGVFLTMEEFDVISWNSLISSCYRSGHGELALDQFCLMRSSGHSPDEYTISTVIAVCSDLQALEKGKQIFAFCVKVGFFSNTIVSSAAIDLFSKCNRLEDSVRLFEELSRWDSVLCNSMISSYARHGFGEEALQLFVLTLRESLRPTEFTLSSVLSSVSIPLLMEQGRHIHSMVVKLGLESDPIVASSLVEMYAKYGLIDSAIRIFRKLVVRDLISWNTMILGLSCNGRVDETLHIFKELLGEGPPPDQITLAGVLLACNYGGLVDEGMSIFLSMKKEYGVIPSDKHYACIVDLMSRAGKLQEAMNVIEKMPHEPKALVWGSILRACGIYGDLKLTEKAAERMMELDPQSSLPYLVLTWAYEMRGRWESTVRVRRAMKERGVKKVIGCSWIGIKNQMFVFKENQLLHYGGKENYLILRLLTWEMEDEGYVCQRHDKVHAGGEEE</sequence>
<dbReference type="InterPro" id="IPR011990">
    <property type="entry name" value="TPR-like_helical_dom_sf"/>
</dbReference>
<dbReference type="Proteomes" id="UP001415857">
    <property type="component" value="Unassembled WGS sequence"/>
</dbReference>
<accession>A0AAP0R8E4</accession>
<evidence type="ECO:0000256" key="1">
    <source>
        <dbReference type="ARBA" id="ARBA00022737"/>
    </source>
</evidence>
<dbReference type="InterPro" id="IPR002885">
    <property type="entry name" value="PPR_rpt"/>
</dbReference>
<dbReference type="PANTHER" id="PTHR47926">
    <property type="entry name" value="PENTATRICOPEPTIDE REPEAT-CONTAINING PROTEIN"/>
    <property type="match status" value="1"/>
</dbReference>
<keyword evidence="5" id="KW-1185">Reference proteome</keyword>
<dbReference type="PANTHER" id="PTHR47926:SF479">
    <property type="entry name" value="PENTACOTRIPEPTIDE-REPEAT REGION OF PRORP DOMAIN-CONTAINING PROTEIN"/>
    <property type="match status" value="1"/>
</dbReference>
<feature type="repeat" description="PPR" evidence="2">
    <location>
        <begin position="73"/>
        <end position="103"/>
    </location>
</feature>
<evidence type="ECO:0000256" key="3">
    <source>
        <dbReference type="SAM" id="Phobius"/>
    </source>
</evidence>
<dbReference type="AlphaFoldDB" id="A0AAP0R8E4"/>
<proteinExistence type="predicted"/>
<dbReference type="FunFam" id="1.25.40.10:FF:000285">
    <property type="entry name" value="Pentatricopeptide repeat-containing protein, chloroplastic"/>
    <property type="match status" value="1"/>
</dbReference>
<feature type="repeat" description="PPR" evidence="2">
    <location>
        <begin position="205"/>
        <end position="239"/>
    </location>
</feature>
<dbReference type="GO" id="GO:0003723">
    <property type="term" value="F:RNA binding"/>
    <property type="evidence" value="ECO:0007669"/>
    <property type="project" value="InterPro"/>
</dbReference>
<reference evidence="4 5" key="1">
    <citation type="journal article" date="2024" name="Plant J.">
        <title>Genome sequences and population genomics reveal climatic adaptation and genomic divergence between two closely related sweetgum species.</title>
        <authorList>
            <person name="Xu W.Q."/>
            <person name="Ren C.Q."/>
            <person name="Zhang X.Y."/>
            <person name="Comes H.P."/>
            <person name="Liu X.H."/>
            <person name="Li Y.G."/>
            <person name="Kettle C.J."/>
            <person name="Jalonen R."/>
            <person name="Gaisberger H."/>
            <person name="Ma Y.Z."/>
            <person name="Qiu Y.X."/>
        </authorList>
    </citation>
    <scope>NUCLEOTIDE SEQUENCE [LARGE SCALE GENOMIC DNA]</scope>
    <source>
        <strain evidence="4">Hangzhou</strain>
    </source>
</reference>
<evidence type="ECO:0008006" key="6">
    <source>
        <dbReference type="Google" id="ProtNLM"/>
    </source>
</evidence>
<feature type="repeat" description="PPR" evidence="2">
    <location>
        <begin position="5"/>
        <end position="39"/>
    </location>
</feature>
<evidence type="ECO:0000313" key="5">
    <source>
        <dbReference type="Proteomes" id="UP001415857"/>
    </source>
</evidence>
<dbReference type="InterPro" id="IPR046960">
    <property type="entry name" value="PPR_At4g14850-like_plant"/>
</dbReference>
<dbReference type="Gene3D" id="1.25.40.10">
    <property type="entry name" value="Tetratricopeptide repeat domain"/>
    <property type="match status" value="5"/>
</dbReference>
<name>A0AAP0R8E4_LIQFO</name>
<feature type="repeat" description="PPR" evidence="2">
    <location>
        <begin position="306"/>
        <end position="340"/>
    </location>
</feature>
<dbReference type="GO" id="GO:0009451">
    <property type="term" value="P:RNA modification"/>
    <property type="evidence" value="ECO:0007669"/>
    <property type="project" value="InterPro"/>
</dbReference>
<gene>
    <name evidence="4" type="ORF">L1049_026863</name>
</gene>
<feature type="transmembrane region" description="Helical" evidence="3">
    <location>
        <begin position="12"/>
        <end position="30"/>
    </location>
</feature>
<dbReference type="FunFam" id="1.25.40.10:FF:001093">
    <property type="entry name" value="Pentatricopeptide repeat-containing protein At2g34400"/>
    <property type="match status" value="1"/>
</dbReference>
<evidence type="ECO:0000256" key="2">
    <source>
        <dbReference type="PROSITE-ProRule" id="PRU00708"/>
    </source>
</evidence>
<protein>
    <recommendedName>
        <fullName evidence="6">Pentatricopeptide repeat-containing protein</fullName>
    </recommendedName>
</protein>
<dbReference type="PROSITE" id="PS51257">
    <property type="entry name" value="PROKAR_LIPOPROTEIN"/>
    <property type="match status" value="1"/>
</dbReference>
<organism evidence="4 5">
    <name type="scientific">Liquidambar formosana</name>
    <name type="common">Formosan gum</name>
    <dbReference type="NCBI Taxonomy" id="63359"/>
    <lineage>
        <taxon>Eukaryota</taxon>
        <taxon>Viridiplantae</taxon>
        <taxon>Streptophyta</taxon>
        <taxon>Embryophyta</taxon>
        <taxon>Tracheophyta</taxon>
        <taxon>Spermatophyta</taxon>
        <taxon>Magnoliopsida</taxon>
        <taxon>eudicotyledons</taxon>
        <taxon>Gunneridae</taxon>
        <taxon>Pentapetalae</taxon>
        <taxon>Saxifragales</taxon>
        <taxon>Altingiaceae</taxon>
        <taxon>Liquidambar</taxon>
    </lineage>
</organism>
<dbReference type="Pfam" id="PF13041">
    <property type="entry name" value="PPR_2"/>
    <property type="match status" value="2"/>
</dbReference>
<feature type="repeat" description="PPR" evidence="2">
    <location>
        <begin position="104"/>
        <end position="138"/>
    </location>
</feature>